<dbReference type="RefSeq" id="XP_001593652.1">
    <property type="nucleotide sequence ID" value="XM_001593602.1"/>
</dbReference>
<organism evidence="1 2">
    <name type="scientific">Sclerotinia sclerotiorum (strain ATCC 18683 / 1980 / Ss-1)</name>
    <name type="common">White mold</name>
    <name type="synonym">Whetzelinia sclerotiorum</name>
    <dbReference type="NCBI Taxonomy" id="665079"/>
    <lineage>
        <taxon>Eukaryota</taxon>
        <taxon>Fungi</taxon>
        <taxon>Dikarya</taxon>
        <taxon>Ascomycota</taxon>
        <taxon>Pezizomycotina</taxon>
        <taxon>Leotiomycetes</taxon>
        <taxon>Helotiales</taxon>
        <taxon>Sclerotiniaceae</taxon>
        <taxon>Sclerotinia</taxon>
    </lineage>
</organism>
<dbReference type="GeneID" id="5489703"/>
<name>A7EID7_SCLS1</name>
<accession>A7EID7</accession>
<keyword evidence="2" id="KW-1185">Reference proteome</keyword>
<dbReference type="AlphaFoldDB" id="A7EID7"/>
<protein>
    <submittedName>
        <fullName evidence="1">Uncharacterized protein</fullName>
    </submittedName>
</protein>
<gene>
    <name evidence="1" type="ORF">SS1G_05080</name>
</gene>
<dbReference type="Proteomes" id="UP000001312">
    <property type="component" value="Unassembled WGS sequence"/>
</dbReference>
<dbReference type="KEGG" id="ssl:SS1G_05080"/>
<dbReference type="EMBL" id="CH476626">
    <property type="protein sequence ID" value="EDO02603.1"/>
    <property type="molecule type" value="Genomic_DNA"/>
</dbReference>
<sequence>MIDHSEWRGAPRNEMHAMILCIYLGPIVHKARSGVYHWLARDLATAVQFEVVCESGNVLSFRKSIWTCYDRKNASRPIRGISAAERGVAWPLPNGLLATCSR</sequence>
<evidence type="ECO:0000313" key="1">
    <source>
        <dbReference type="EMBL" id="EDO02603.1"/>
    </source>
</evidence>
<evidence type="ECO:0000313" key="2">
    <source>
        <dbReference type="Proteomes" id="UP000001312"/>
    </source>
</evidence>
<dbReference type="InParanoid" id="A7EID7"/>
<proteinExistence type="predicted"/>
<reference evidence="2" key="1">
    <citation type="journal article" date="2011" name="PLoS Genet.">
        <title>Genomic analysis of the necrotrophic fungal pathogens Sclerotinia sclerotiorum and Botrytis cinerea.</title>
        <authorList>
            <person name="Amselem J."/>
            <person name="Cuomo C.A."/>
            <person name="van Kan J.A."/>
            <person name="Viaud M."/>
            <person name="Benito E.P."/>
            <person name="Couloux A."/>
            <person name="Coutinho P.M."/>
            <person name="de Vries R.P."/>
            <person name="Dyer P.S."/>
            <person name="Fillinger S."/>
            <person name="Fournier E."/>
            <person name="Gout L."/>
            <person name="Hahn M."/>
            <person name="Kohn L."/>
            <person name="Lapalu N."/>
            <person name="Plummer K.M."/>
            <person name="Pradier J.M."/>
            <person name="Quevillon E."/>
            <person name="Sharon A."/>
            <person name="Simon A."/>
            <person name="ten Have A."/>
            <person name="Tudzynski B."/>
            <person name="Tudzynski P."/>
            <person name="Wincker P."/>
            <person name="Andrew M."/>
            <person name="Anthouard V."/>
            <person name="Beever R.E."/>
            <person name="Beffa R."/>
            <person name="Benoit I."/>
            <person name="Bouzid O."/>
            <person name="Brault B."/>
            <person name="Chen Z."/>
            <person name="Choquer M."/>
            <person name="Collemare J."/>
            <person name="Cotton P."/>
            <person name="Danchin E.G."/>
            <person name="Da Silva C."/>
            <person name="Gautier A."/>
            <person name="Giraud C."/>
            <person name="Giraud T."/>
            <person name="Gonzalez C."/>
            <person name="Grossetete S."/>
            <person name="Guldener U."/>
            <person name="Henrissat B."/>
            <person name="Howlett B.J."/>
            <person name="Kodira C."/>
            <person name="Kretschmer M."/>
            <person name="Lappartient A."/>
            <person name="Leroch M."/>
            <person name="Levis C."/>
            <person name="Mauceli E."/>
            <person name="Neuveglise C."/>
            <person name="Oeser B."/>
            <person name="Pearson M."/>
            <person name="Poulain J."/>
            <person name="Poussereau N."/>
            <person name="Quesneville H."/>
            <person name="Rascle C."/>
            <person name="Schumacher J."/>
            <person name="Segurens B."/>
            <person name="Sexton A."/>
            <person name="Silva E."/>
            <person name="Sirven C."/>
            <person name="Soanes D.M."/>
            <person name="Talbot N.J."/>
            <person name="Templeton M."/>
            <person name="Yandava C."/>
            <person name="Yarden O."/>
            <person name="Zeng Q."/>
            <person name="Rollins J.A."/>
            <person name="Lebrun M.H."/>
            <person name="Dickman M."/>
        </authorList>
    </citation>
    <scope>NUCLEOTIDE SEQUENCE [LARGE SCALE GENOMIC DNA]</scope>
    <source>
        <strain evidence="2">ATCC 18683 / 1980 / Ss-1</strain>
    </source>
</reference>
<dbReference type="HOGENOM" id="CLU_2279180_0_0_1"/>